<protein>
    <submittedName>
        <fullName evidence="2">Uncharacterized protein</fullName>
    </submittedName>
</protein>
<dbReference type="AlphaFoldDB" id="A0A1B0BY11"/>
<keyword evidence="1" id="KW-1133">Transmembrane helix</keyword>
<proteinExistence type="predicted"/>
<keyword evidence="1" id="KW-0812">Transmembrane</keyword>
<keyword evidence="3" id="KW-1185">Reference proteome</keyword>
<name>A0A1B0BY11_9MUSC</name>
<feature type="transmembrane region" description="Helical" evidence="1">
    <location>
        <begin position="57"/>
        <end position="75"/>
    </location>
</feature>
<evidence type="ECO:0000313" key="2">
    <source>
        <dbReference type="EnsemblMetazoa" id="GPPI043886-PA"/>
    </source>
</evidence>
<sequence>MWNKQRLRHAKYEKLRLLVFMFLAWLAAITVPHSVVLFTPDLSRKPTILTQRRSSDFLSLFSFIISYVSLPHGYIL</sequence>
<dbReference type="Proteomes" id="UP000092460">
    <property type="component" value="Unassembled WGS sequence"/>
</dbReference>
<accession>A0A1B0BY11</accession>
<feature type="transmembrane region" description="Helical" evidence="1">
    <location>
        <begin position="15"/>
        <end position="37"/>
    </location>
</feature>
<dbReference type="EnsemblMetazoa" id="GPPI043886-RA">
    <property type="protein sequence ID" value="GPPI043886-PA"/>
    <property type="gene ID" value="GPPI043886"/>
</dbReference>
<evidence type="ECO:0000313" key="3">
    <source>
        <dbReference type="Proteomes" id="UP000092460"/>
    </source>
</evidence>
<evidence type="ECO:0000256" key="1">
    <source>
        <dbReference type="SAM" id="Phobius"/>
    </source>
</evidence>
<keyword evidence="1" id="KW-0472">Membrane</keyword>
<dbReference type="VEuPathDB" id="VectorBase:GPPI043886"/>
<reference evidence="3" key="1">
    <citation type="submission" date="2015-01" db="EMBL/GenBank/DDBJ databases">
        <authorList>
            <person name="Aksoy S."/>
            <person name="Warren W."/>
            <person name="Wilson R.K."/>
        </authorList>
    </citation>
    <scope>NUCLEOTIDE SEQUENCE [LARGE SCALE GENOMIC DNA]</scope>
    <source>
        <strain evidence="3">IAEA</strain>
    </source>
</reference>
<reference evidence="2" key="2">
    <citation type="submission" date="2020-05" db="UniProtKB">
        <authorList>
            <consortium name="EnsemblMetazoa"/>
        </authorList>
    </citation>
    <scope>IDENTIFICATION</scope>
    <source>
        <strain evidence="2">IAEA</strain>
    </source>
</reference>
<organism evidence="2 3">
    <name type="scientific">Glossina palpalis gambiensis</name>
    <dbReference type="NCBI Taxonomy" id="67801"/>
    <lineage>
        <taxon>Eukaryota</taxon>
        <taxon>Metazoa</taxon>
        <taxon>Ecdysozoa</taxon>
        <taxon>Arthropoda</taxon>
        <taxon>Hexapoda</taxon>
        <taxon>Insecta</taxon>
        <taxon>Pterygota</taxon>
        <taxon>Neoptera</taxon>
        <taxon>Endopterygota</taxon>
        <taxon>Diptera</taxon>
        <taxon>Brachycera</taxon>
        <taxon>Muscomorpha</taxon>
        <taxon>Hippoboscoidea</taxon>
        <taxon>Glossinidae</taxon>
        <taxon>Glossina</taxon>
    </lineage>
</organism>
<dbReference type="EMBL" id="JXJN01022462">
    <property type="status" value="NOT_ANNOTATED_CDS"/>
    <property type="molecule type" value="Genomic_DNA"/>
</dbReference>